<name>A0A151PF77_ALLMI</name>
<keyword evidence="2" id="KW-1185">Reference proteome</keyword>
<organism evidence="1 2">
    <name type="scientific">Alligator mississippiensis</name>
    <name type="common">American alligator</name>
    <dbReference type="NCBI Taxonomy" id="8496"/>
    <lineage>
        <taxon>Eukaryota</taxon>
        <taxon>Metazoa</taxon>
        <taxon>Chordata</taxon>
        <taxon>Craniata</taxon>
        <taxon>Vertebrata</taxon>
        <taxon>Euteleostomi</taxon>
        <taxon>Archelosauria</taxon>
        <taxon>Archosauria</taxon>
        <taxon>Crocodylia</taxon>
        <taxon>Alligatoridae</taxon>
        <taxon>Alligatorinae</taxon>
        <taxon>Alligator</taxon>
    </lineage>
</organism>
<evidence type="ECO:0000313" key="1">
    <source>
        <dbReference type="EMBL" id="KYO47584.1"/>
    </source>
</evidence>
<sequence>MLPGTQLVAHRGDSSAVTCYQAPCQLPSPDGLDLTGGLQKATLQVGKDITHNNQGVVVNGLRFSLVNRLTILNSAGAPEKSHTTVLYGCIYPWLL</sequence>
<protein>
    <submittedName>
        <fullName evidence="1">Uncharacterized protein</fullName>
    </submittedName>
</protein>
<proteinExistence type="predicted"/>
<reference evidence="1 2" key="1">
    <citation type="journal article" date="2012" name="Genome Biol.">
        <title>Sequencing three crocodilian genomes to illuminate the evolution of archosaurs and amniotes.</title>
        <authorList>
            <person name="St John J.A."/>
            <person name="Braun E.L."/>
            <person name="Isberg S.R."/>
            <person name="Miles L.G."/>
            <person name="Chong A.Y."/>
            <person name="Gongora J."/>
            <person name="Dalzell P."/>
            <person name="Moran C."/>
            <person name="Bed'hom B."/>
            <person name="Abzhanov A."/>
            <person name="Burgess S.C."/>
            <person name="Cooksey A.M."/>
            <person name="Castoe T.A."/>
            <person name="Crawford N.G."/>
            <person name="Densmore L.D."/>
            <person name="Drew J.C."/>
            <person name="Edwards S.V."/>
            <person name="Faircloth B.C."/>
            <person name="Fujita M.K."/>
            <person name="Greenwold M.J."/>
            <person name="Hoffmann F.G."/>
            <person name="Howard J.M."/>
            <person name="Iguchi T."/>
            <person name="Janes D.E."/>
            <person name="Khan S.Y."/>
            <person name="Kohno S."/>
            <person name="de Koning A.J."/>
            <person name="Lance S.L."/>
            <person name="McCarthy F.M."/>
            <person name="McCormack J.E."/>
            <person name="Merchant M.E."/>
            <person name="Peterson D.G."/>
            <person name="Pollock D.D."/>
            <person name="Pourmand N."/>
            <person name="Raney B.J."/>
            <person name="Roessler K.A."/>
            <person name="Sanford J.R."/>
            <person name="Sawyer R.H."/>
            <person name="Schmidt C.J."/>
            <person name="Triplett E.W."/>
            <person name="Tuberville T.D."/>
            <person name="Venegas-Anaya M."/>
            <person name="Howard J.T."/>
            <person name="Jarvis E.D."/>
            <person name="Guillette L.J.Jr."/>
            <person name="Glenn T.C."/>
            <person name="Green R.E."/>
            <person name="Ray D.A."/>
        </authorList>
    </citation>
    <scope>NUCLEOTIDE SEQUENCE [LARGE SCALE GENOMIC DNA]</scope>
    <source>
        <strain evidence="1">KSC_2009_1</strain>
    </source>
</reference>
<dbReference type="AlphaFoldDB" id="A0A151PF77"/>
<gene>
    <name evidence="1" type="ORF">Y1Q_0019693</name>
</gene>
<dbReference type="Proteomes" id="UP000050525">
    <property type="component" value="Unassembled WGS sequence"/>
</dbReference>
<dbReference type="EMBL" id="AKHW03000416">
    <property type="protein sequence ID" value="KYO47584.1"/>
    <property type="molecule type" value="Genomic_DNA"/>
</dbReference>
<comment type="caution">
    <text evidence="1">The sequence shown here is derived from an EMBL/GenBank/DDBJ whole genome shotgun (WGS) entry which is preliminary data.</text>
</comment>
<evidence type="ECO:0000313" key="2">
    <source>
        <dbReference type="Proteomes" id="UP000050525"/>
    </source>
</evidence>
<accession>A0A151PF77</accession>